<dbReference type="PIRSF" id="PIRSF008502">
    <property type="entry name" value="UCP008502"/>
    <property type="match status" value="1"/>
</dbReference>
<dbReference type="InterPro" id="IPR012545">
    <property type="entry name" value="DUF1697"/>
</dbReference>
<proteinExistence type="predicted"/>
<keyword evidence="2" id="KW-1185">Reference proteome</keyword>
<dbReference type="Pfam" id="PF08002">
    <property type="entry name" value="DUF1697"/>
    <property type="match status" value="1"/>
</dbReference>
<reference evidence="2" key="1">
    <citation type="journal article" date="2019" name="Int. J. Syst. Evol. Microbiol.">
        <title>The Global Catalogue of Microorganisms (GCM) 10K type strain sequencing project: providing services to taxonomists for standard genome sequencing and annotation.</title>
        <authorList>
            <consortium name="The Broad Institute Genomics Platform"/>
            <consortium name="The Broad Institute Genome Sequencing Center for Infectious Disease"/>
            <person name="Wu L."/>
            <person name="Ma J."/>
        </authorList>
    </citation>
    <scope>NUCLEOTIDE SEQUENCE [LARGE SCALE GENOMIC DNA]</scope>
    <source>
        <strain evidence="2">CGMCC 1.3240</strain>
    </source>
</reference>
<dbReference type="Gene3D" id="3.30.70.1280">
    <property type="entry name" value="SP0830-like domains"/>
    <property type="match status" value="1"/>
</dbReference>
<dbReference type="EMBL" id="JBHSOW010000016">
    <property type="protein sequence ID" value="MFC5648384.1"/>
    <property type="molecule type" value="Genomic_DNA"/>
</dbReference>
<comment type="caution">
    <text evidence="1">The sequence shown here is derived from an EMBL/GenBank/DDBJ whole genome shotgun (WGS) entry which is preliminary data.</text>
</comment>
<dbReference type="PANTHER" id="PTHR36439:SF1">
    <property type="entry name" value="DUF1697 DOMAIN-CONTAINING PROTEIN"/>
    <property type="match status" value="1"/>
</dbReference>
<dbReference type="RefSeq" id="WP_379186848.1">
    <property type="nucleotide sequence ID" value="NZ_JBHSOW010000016.1"/>
</dbReference>
<dbReference type="SUPFAM" id="SSF160379">
    <property type="entry name" value="SP0830-like"/>
    <property type="match status" value="1"/>
</dbReference>
<gene>
    <name evidence="1" type="ORF">ACFPYJ_04460</name>
</gene>
<organism evidence="1 2">
    <name type="scientific">Paenibacillus solisilvae</name>
    <dbReference type="NCBI Taxonomy" id="2486751"/>
    <lineage>
        <taxon>Bacteria</taxon>
        <taxon>Bacillati</taxon>
        <taxon>Bacillota</taxon>
        <taxon>Bacilli</taxon>
        <taxon>Bacillales</taxon>
        <taxon>Paenibacillaceae</taxon>
        <taxon>Paenibacillus</taxon>
    </lineage>
</organism>
<protein>
    <submittedName>
        <fullName evidence="1">DUF1697 domain-containing protein</fullName>
    </submittedName>
</protein>
<sequence length="181" mass="20803">MTLYFALLRGINVSGHNMIKMTELKRMFEEMGFARVQTYINSGNVLFESEEEGESLEARIEQEISSVFGLTISVMVRSESEWKTITATCPFSPETLIDKQSIHLTLLKKAPTQEELDRLPDIELEGDEYLIDGREIYVLYRRSSLDSKLTKKFQKLVPATSRNWKTVIKLAEMAKALETKE</sequence>
<accession>A0ABW0VUA8</accession>
<dbReference type="Proteomes" id="UP001596047">
    <property type="component" value="Unassembled WGS sequence"/>
</dbReference>
<name>A0ABW0VUA8_9BACL</name>
<dbReference type="PANTHER" id="PTHR36439">
    <property type="entry name" value="BLL4334 PROTEIN"/>
    <property type="match status" value="1"/>
</dbReference>
<evidence type="ECO:0000313" key="2">
    <source>
        <dbReference type="Proteomes" id="UP001596047"/>
    </source>
</evidence>
<evidence type="ECO:0000313" key="1">
    <source>
        <dbReference type="EMBL" id="MFC5648384.1"/>
    </source>
</evidence>